<feature type="chain" id="PRO_5016909886" description="FG-GAP repeat protein" evidence="1">
    <location>
        <begin position="23"/>
        <end position="308"/>
    </location>
</feature>
<proteinExistence type="predicted"/>
<keyword evidence="3" id="KW-1185">Reference proteome</keyword>
<evidence type="ECO:0000256" key="1">
    <source>
        <dbReference type="SAM" id="SignalP"/>
    </source>
</evidence>
<dbReference type="GeneID" id="63796532"/>
<gene>
    <name evidence="2" type="ORF">BHQ10_007316</name>
</gene>
<dbReference type="SUPFAM" id="SSF69318">
    <property type="entry name" value="Integrin alpha N-terminal domain"/>
    <property type="match status" value="1"/>
</dbReference>
<name>A0A364L677_TALAM</name>
<protein>
    <recommendedName>
        <fullName evidence="4">FG-GAP repeat protein</fullName>
    </recommendedName>
</protein>
<comment type="caution">
    <text evidence="2">The sequence shown here is derived from an EMBL/GenBank/DDBJ whole genome shotgun (WGS) entry which is preliminary data.</text>
</comment>
<feature type="signal peptide" evidence="1">
    <location>
        <begin position="1"/>
        <end position="22"/>
    </location>
</feature>
<keyword evidence="1" id="KW-0732">Signal</keyword>
<dbReference type="RefSeq" id="XP_040735820.1">
    <property type="nucleotide sequence ID" value="XM_040879999.1"/>
</dbReference>
<dbReference type="EMBL" id="MIKG01000015">
    <property type="protein sequence ID" value="RAO71304.1"/>
    <property type="molecule type" value="Genomic_DNA"/>
</dbReference>
<organism evidence="2 3">
    <name type="scientific">Talaromyces amestolkiae</name>
    <dbReference type="NCBI Taxonomy" id="1196081"/>
    <lineage>
        <taxon>Eukaryota</taxon>
        <taxon>Fungi</taxon>
        <taxon>Dikarya</taxon>
        <taxon>Ascomycota</taxon>
        <taxon>Pezizomycotina</taxon>
        <taxon>Eurotiomycetes</taxon>
        <taxon>Eurotiomycetidae</taxon>
        <taxon>Eurotiales</taxon>
        <taxon>Trichocomaceae</taxon>
        <taxon>Talaromyces</taxon>
        <taxon>Talaromyces sect. Talaromyces</taxon>
    </lineage>
</organism>
<reference evidence="2 3" key="1">
    <citation type="journal article" date="2017" name="Biotechnol. Biofuels">
        <title>Differential beta-glucosidase expression as a function of carbon source availability in Talaromyces amestolkiae: a genomic and proteomic approach.</title>
        <authorList>
            <person name="de Eugenio L.I."/>
            <person name="Mendez-Liter J.A."/>
            <person name="Nieto-Dominguez M."/>
            <person name="Alonso L."/>
            <person name="Gil-Munoz J."/>
            <person name="Barriuso J."/>
            <person name="Prieto A."/>
            <person name="Martinez M.J."/>
        </authorList>
    </citation>
    <scope>NUCLEOTIDE SEQUENCE [LARGE SCALE GENOMIC DNA]</scope>
    <source>
        <strain evidence="2 3">CIB</strain>
    </source>
</reference>
<evidence type="ECO:0000313" key="2">
    <source>
        <dbReference type="EMBL" id="RAO71304.1"/>
    </source>
</evidence>
<dbReference type="AlphaFoldDB" id="A0A364L677"/>
<evidence type="ECO:0000313" key="3">
    <source>
        <dbReference type="Proteomes" id="UP000249363"/>
    </source>
</evidence>
<dbReference type="STRING" id="1196081.A0A364L677"/>
<dbReference type="InterPro" id="IPR028994">
    <property type="entry name" value="Integrin_alpha_N"/>
</dbReference>
<dbReference type="Proteomes" id="UP000249363">
    <property type="component" value="Unassembled WGS sequence"/>
</dbReference>
<sequence>MLKQALFPALLRLAWQIQFVSASPYQYRVMEHGSAFPAPAEYGTWQMAWYENYYDADMVYIQTSNPSLSNVQVEVAAAAYEYDYLVYNQNAVFLPGSNGVWQLADYDNDGNLDLIYIQNRNTASGKVEVKIASGASNYQTLILQTQTVFDSQINGRWQMTDYDGDGSLDLVYIQNSNTASNKVEIKVASGASSFKTLTKDITTSFSIGNDGTWQIVDYANNGNIDLVYIQNINTSSGYVEVTIVSGASGYETTVQSVATTFSVEDNGTWQMIDWDGDGLLDLVYIKVQDTAGTVEIHVASGYDYAADY</sequence>
<dbReference type="OrthoDB" id="674604at2759"/>
<evidence type="ECO:0008006" key="4">
    <source>
        <dbReference type="Google" id="ProtNLM"/>
    </source>
</evidence>
<accession>A0A364L677</accession>